<dbReference type="Gene3D" id="1.25.40.10">
    <property type="entry name" value="Tetratricopeptide repeat domain"/>
    <property type="match status" value="2"/>
</dbReference>
<keyword evidence="5" id="KW-0472">Membrane</keyword>
<evidence type="ECO:0000256" key="4">
    <source>
        <dbReference type="SAM" id="Coils"/>
    </source>
</evidence>
<dbReference type="InterPro" id="IPR003661">
    <property type="entry name" value="HisK_dim/P_dom"/>
</dbReference>
<accession>A0A437R5C5</accession>
<comment type="caution">
    <text evidence="7">The sequence shown here is derived from an EMBL/GenBank/DDBJ whole genome shotgun (WGS) entry which is preliminary data.</text>
</comment>
<sequence>MPEPEFNQLRQTVFAAARQDYLSGIQRIDEILQQQSKLQLTLEQQIRLLYSKAEYTYRRSETNAAITILALAKERSLASTDPSILYSYHNILASIFANLGVYQPALQHYRQALEKARFLPDSYYARQTENNLALILTKQRQFAEARRYFEHFYQHGIQTNDPSIQGVALNNLGEVALDEGNIKLARDLHQQALALRQQHQLQHHYSWSFLNLAKVAKAEQQWPTVIELARNSLQLREGKLDLDLLEPGLLLAEALAKTGQLAQAQQQLTQSLAIASQRQHAEWLLRGWQMQAELYRQQQPELALQAMQQALTAQQKLAEQRYALSIAQSAAELGLVSREAELQQSQRQHELAQLAATAQQQKLWLGIAAAVLILCMTLFFVLKIRRQNRALQQSLDHLQSTRRQLVEAEKMAALTSLVSGMAHQLNTPLGIILTAVSGCHEHIKRLQQKFDAKTLSATDLQQGLQENHDMLQLAERSTIRAAELVQRFKQISAQFEQAEPEPITLQQHLPDLMHSLLQSFNPVRPVKLLLDGPELTWIGYPAQLNKVLTALTENALYHGLPDIEQPQISLSWQLQQAETPTGPEAQQLLLQFADNGHGIPPELAAKVFDPFFSTKLGQGSLGLGLNIVFNTLQNLHGHIKLAPTTAAQPGCTFVLTLPLDIRHSRKPKSAAALVG</sequence>
<feature type="coiled-coil region" evidence="4">
    <location>
        <begin position="381"/>
        <end position="411"/>
    </location>
</feature>
<dbReference type="EC" id="2.7.13.3" evidence="2"/>
<name>A0A437R5C5_9GAMM</name>
<dbReference type="InterPro" id="IPR036890">
    <property type="entry name" value="HATPase_C_sf"/>
</dbReference>
<dbReference type="Pfam" id="PF13374">
    <property type="entry name" value="TPR_10"/>
    <property type="match status" value="1"/>
</dbReference>
<dbReference type="AlphaFoldDB" id="A0A437R5C5"/>
<comment type="catalytic activity">
    <reaction evidence="1">
        <text>ATP + protein L-histidine = ADP + protein N-phospho-L-histidine.</text>
        <dbReference type="EC" id="2.7.13.3"/>
    </reaction>
</comment>
<dbReference type="SMART" id="SM00387">
    <property type="entry name" value="HATPase_c"/>
    <property type="match status" value="1"/>
</dbReference>
<dbReference type="CDD" id="cd00082">
    <property type="entry name" value="HisKA"/>
    <property type="match status" value="1"/>
</dbReference>
<dbReference type="PRINTS" id="PR00344">
    <property type="entry name" value="BCTRLSENSOR"/>
</dbReference>
<dbReference type="InterPro" id="IPR003594">
    <property type="entry name" value="HATPase_dom"/>
</dbReference>
<dbReference type="Proteomes" id="UP000283077">
    <property type="component" value="Unassembled WGS sequence"/>
</dbReference>
<feature type="domain" description="Histidine kinase" evidence="6">
    <location>
        <begin position="420"/>
        <end position="661"/>
    </location>
</feature>
<dbReference type="RefSeq" id="WP_127697365.1">
    <property type="nucleotide sequence ID" value="NZ_SACS01000001.1"/>
</dbReference>
<evidence type="ECO:0000313" key="7">
    <source>
        <dbReference type="EMBL" id="RVU41988.1"/>
    </source>
</evidence>
<dbReference type="Pfam" id="PF02518">
    <property type="entry name" value="HATPase_c"/>
    <property type="match status" value="1"/>
</dbReference>
<dbReference type="PANTHER" id="PTHR43065">
    <property type="entry name" value="SENSOR HISTIDINE KINASE"/>
    <property type="match status" value="1"/>
</dbReference>
<evidence type="ECO:0000313" key="8">
    <source>
        <dbReference type="Proteomes" id="UP000283077"/>
    </source>
</evidence>
<feature type="transmembrane region" description="Helical" evidence="5">
    <location>
        <begin position="363"/>
        <end position="382"/>
    </location>
</feature>
<dbReference type="InterPro" id="IPR004358">
    <property type="entry name" value="Sig_transdc_His_kin-like_C"/>
</dbReference>
<dbReference type="OrthoDB" id="6315947at2"/>
<evidence type="ECO:0000256" key="1">
    <source>
        <dbReference type="ARBA" id="ARBA00000085"/>
    </source>
</evidence>
<proteinExistence type="predicted"/>
<keyword evidence="5" id="KW-0812">Transmembrane</keyword>
<dbReference type="SUPFAM" id="SSF55874">
    <property type="entry name" value="ATPase domain of HSP90 chaperone/DNA topoisomerase II/histidine kinase"/>
    <property type="match status" value="1"/>
</dbReference>
<evidence type="ECO:0000259" key="6">
    <source>
        <dbReference type="PROSITE" id="PS50109"/>
    </source>
</evidence>
<evidence type="ECO:0000256" key="5">
    <source>
        <dbReference type="SAM" id="Phobius"/>
    </source>
</evidence>
<evidence type="ECO:0000256" key="2">
    <source>
        <dbReference type="ARBA" id="ARBA00012438"/>
    </source>
</evidence>
<keyword evidence="4" id="KW-0175">Coiled coil</keyword>
<gene>
    <name evidence="7" type="ORF">EOE67_02035</name>
</gene>
<dbReference type="InterPro" id="IPR005467">
    <property type="entry name" value="His_kinase_dom"/>
</dbReference>
<protein>
    <recommendedName>
        <fullName evidence="2">histidine kinase</fullName>
        <ecNumber evidence="2">2.7.13.3</ecNumber>
    </recommendedName>
</protein>
<keyword evidence="8" id="KW-1185">Reference proteome</keyword>
<dbReference type="InterPro" id="IPR019734">
    <property type="entry name" value="TPR_rpt"/>
</dbReference>
<keyword evidence="3" id="KW-0597">Phosphoprotein</keyword>
<dbReference type="Pfam" id="PF13424">
    <property type="entry name" value="TPR_12"/>
    <property type="match status" value="1"/>
</dbReference>
<dbReference type="GO" id="GO:0000155">
    <property type="term" value="F:phosphorelay sensor kinase activity"/>
    <property type="evidence" value="ECO:0007669"/>
    <property type="project" value="InterPro"/>
</dbReference>
<dbReference type="SUPFAM" id="SSF47384">
    <property type="entry name" value="Homodimeric domain of signal transducing histidine kinase"/>
    <property type="match status" value="1"/>
</dbReference>
<keyword evidence="7" id="KW-0808">Transferase</keyword>
<dbReference type="SUPFAM" id="SSF48452">
    <property type="entry name" value="TPR-like"/>
    <property type="match status" value="2"/>
</dbReference>
<dbReference type="Gene3D" id="1.10.287.130">
    <property type="match status" value="1"/>
</dbReference>
<dbReference type="PROSITE" id="PS50109">
    <property type="entry name" value="HIS_KIN"/>
    <property type="match status" value="1"/>
</dbReference>
<dbReference type="InterPro" id="IPR036097">
    <property type="entry name" value="HisK_dim/P_sf"/>
</dbReference>
<evidence type="ECO:0000256" key="3">
    <source>
        <dbReference type="ARBA" id="ARBA00022553"/>
    </source>
</evidence>
<dbReference type="InterPro" id="IPR011990">
    <property type="entry name" value="TPR-like_helical_dom_sf"/>
</dbReference>
<keyword evidence="7" id="KW-0418">Kinase</keyword>
<organism evidence="7 8">
    <name type="scientific">Rheinheimera riviphila</name>
    <dbReference type="NCBI Taxonomy" id="1834037"/>
    <lineage>
        <taxon>Bacteria</taxon>
        <taxon>Pseudomonadati</taxon>
        <taxon>Pseudomonadota</taxon>
        <taxon>Gammaproteobacteria</taxon>
        <taxon>Chromatiales</taxon>
        <taxon>Chromatiaceae</taxon>
        <taxon>Rheinheimera</taxon>
    </lineage>
</organism>
<reference evidence="7 8" key="1">
    <citation type="submission" date="2019-01" db="EMBL/GenBank/DDBJ databases">
        <authorList>
            <person name="Chen W.-M."/>
        </authorList>
    </citation>
    <scope>NUCLEOTIDE SEQUENCE [LARGE SCALE GENOMIC DNA]</scope>
    <source>
        <strain evidence="7 8">KYPC3</strain>
    </source>
</reference>
<dbReference type="SMART" id="SM00028">
    <property type="entry name" value="TPR"/>
    <property type="match status" value="4"/>
</dbReference>
<dbReference type="Gene3D" id="3.30.565.10">
    <property type="entry name" value="Histidine kinase-like ATPase, C-terminal domain"/>
    <property type="match status" value="1"/>
</dbReference>
<dbReference type="EMBL" id="SACS01000001">
    <property type="protein sequence ID" value="RVU41988.1"/>
    <property type="molecule type" value="Genomic_DNA"/>
</dbReference>
<keyword evidence="5" id="KW-1133">Transmembrane helix</keyword>